<dbReference type="AlphaFoldDB" id="A0A453CMX4"/>
<organism evidence="2 3">
    <name type="scientific">Aegilops tauschii subsp. strangulata</name>
    <name type="common">Goatgrass</name>
    <dbReference type="NCBI Taxonomy" id="200361"/>
    <lineage>
        <taxon>Eukaryota</taxon>
        <taxon>Viridiplantae</taxon>
        <taxon>Streptophyta</taxon>
        <taxon>Embryophyta</taxon>
        <taxon>Tracheophyta</taxon>
        <taxon>Spermatophyta</taxon>
        <taxon>Magnoliopsida</taxon>
        <taxon>Liliopsida</taxon>
        <taxon>Poales</taxon>
        <taxon>Poaceae</taxon>
        <taxon>BOP clade</taxon>
        <taxon>Pooideae</taxon>
        <taxon>Triticodae</taxon>
        <taxon>Triticeae</taxon>
        <taxon>Triticinae</taxon>
        <taxon>Aegilops</taxon>
    </lineage>
</organism>
<protein>
    <recommendedName>
        <fullName evidence="4">BED-type domain-containing protein</fullName>
    </recommendedName>
</protein>
<reference evidence="3" key="2">
    <citation type="journal article" date="2017" name="Nat. Plants">
        <title>The Aegilops tauschii genome reveals multiple impacts of transposons.</title>
        <authorList>
            <person name="Zhao G."/>
            <person name="Zou C."/>
            <person name="Li K."/>
            <person name="Wang K."/>
            <person name="Li T."/>
            <person name="Gao L."/>
            <person name="Zhang X."/>
            <person name="Wang H."/>
            <person name="Yang Z."/>
            <person name="Liu X."/>
            <person name="Jiang W."/>
            <person name="Mao L."/>
            <person name="Kong X."/>
            <person name="Jiao Y."/>
            <person name="Jia J."/>
        </authorList>
    </citation>
    <scope>NUCLEOTIDE SEQUENCE [LARGE SCALE GENOMIC DNA]</scope>
    <source>
        <strain evidence="3">cv. AL8/78</strain>
    </source>
</reference>
<evidence type="ECO:0008006" key="4">
    <source>
        <dbReference type="Google" id="ProtNLM"/>
    </source>
</evidence>
<reference evidence="3" key="1">
    <citation type="journal article" date="2014" name="Science">
        <title>Ancient hybridizations among the ancestral genomes of bread wheat.</title>
        <authorList>
            <consortium name="International Wheat Genome Sequencing Consortium,"/>
            <person name="Marcussen T."/>
            <person name="Sandve S.R."/>
            <person name="Heier L."/>
            <person name="Spannagl M."/>
            <person name="Pfeifer M."/>
            <person name="Jakobsen K.S."/>
            <person name="Wulff B.B."/>
            <person name="Steuernagel B."/>
            <person name="Mayer K.F."/>
            <person name="Olsen O.A."/>
        </authorList>
    </citation>
    <scope>NUCLEOTIDE SEQUENCE [LARGE SCALE GENOMIC DNA]</scope>
    <source>
        <strain evidence="3">cv. AL8/78</strain>
    </source>
</reference>
<proteinExistence type="predicted"/>
<dbReference type="EnsemblPlants" id="AET2Gv20901700.1">
    <property type="protein sequence ID" value="AET2Gv20901700.1"/>
    <property type="gene ID" value="AET2Gv20901700"/>
</dbReference>
<dbReference type="Proteomes" id="UP000015105">
    <property type="component" value="Chromosome 2D"/>
</dbReference>
<feature type="region of interest" description="Disordered" evidence="1">
    <location>
        <begin position="1"/>
        <end position="34"/>
    </location>
</feature>
<reference evidence="2" key="3">
    <citation type="journal article" date="2017" name="Nature">
        <title>Genome sequence of the progenitor of the wheat D genome Aegilops tauschii.</title>
        <authorList>
            <person name="Luo M.C."/>
            <person name="Gu Y.Q."/>
            <person name="Puiu D."/>
            <person name="Wang H."/>
            <person name="Twardziok S.O."/>
            <person name="Deal K.R."/>
            <person name="Huo N."/>
            <person name="Zhu T."/>
            <person name="Wang L."/>
            <person name="Wang Y."/>
            <person name="McGuire P.E."/>
            <person name="Liu S."/>
            <person name="Long H."/>
            <person name="Ramasamy R.K."/>
            <person name="Rodriguez J.C."/>
            <person name="Van S.L."/>
            <person name="Yuan L."/>
            <person name="Wang Z."/>
            <person name="Xia Z."/>
            <person name="Xiao L."/>
            <person name="Anderson O.D."/>
            <person name="Ouyang S."/>
            <person name="Liang Y."/>
            <person name="Zimin A.V."/>
            <person name="Pertea G."/>
            <person name="Qi P."/>
            <person name="Bennetzen J.L."/>
            <person name="Dai X."/>
            <person name="Dawson M.W."/>
            <person name="Muller H.G."/>
            <person name="Kugler K."/>
            <person name="Rivarola-Duarte L."/>
            <person name="Spannagl M."/>
            <person name="Mayer K.F.X."/>
            <person name="Lu F.H."/>
            <person name="Bevan M.W."/>
            <person name="Leroy P."/>
            <person name="Li P."/>
            <person name="You F.M."/>
            <person name="Sun Q."/>
            <person name="Liu Z."/>
            <person name="Lyons E."/>
            <person name="Wicker T."/>
            <person name="Salzberg S.L."/>
            <person name="Devos K.M."/>
            <person name="Dvorak J."/>
        </authorList>
    </citation>
    <scope>NUCLEOTIDE SEQUENCE [LARGE SCALE GENOMIC DNA]</scope>
    <source>
        <strain evidence="2">cv. AL8/78</strain>
    </source>
</reference>
<evidence type="ECO:0000256" key="1">
    <source>
        <dbReference type="SAM" id="MobiDB-lite"/>
    </source>
</evidence>
<dbReference type="Gramene" id="AET2Gv20901700.1">
    <property type="protein sequence ID" value="AET2Gv20901700.1"/>
    <property type="gene ID" value="AET2Gv20901700"/>
</dbReference>
<name>A0A453CMX4_AEGTS</name>
<keyword evidence="3" id="KW-1185">Reference proteome</keyword>
<sequence>DGNAAADGGEPPYDPMKDPTRKPQRSNDPGWNYGYWSEPPNQDLVVCALCGKITSGGIKRHKEHLAGVGGDAIG</sequence>
<reference evidence="2" key="4">
    <citation type="submission" date="2019-03" db="UniProtKB">
        <authorList>
            <consortium name="EnsemblPlants"/>
        </authorList>
    </citation>
    <scope>IDENTIFICATION</scope>
</reference>
<reference evidence="2" key="5">
    <citation type="journal article" date="2021" name="G3 (Bethesda)">
        <title>Aegilops tauschii genome assembly Aet v5.0 features greater sequence contiguity and improved annotation.</title>
        <authorList>
            <person name="Wang L."/>
            <person name="Zhu T."/>
            <person name="Rodriguez J.C."/>
            <person name="Deal K.R."/>
            <person name="Dubcovsky J."/>
            <person name="McGuire P.E."/>
            <person name="Lux T."/>
            <person name="Spannagl M."/>
            <person name="Mayer K.F.X."/>
            <person name="Baldrich P."/>
            <person name="Meyers B.C."/>
            <person name="Huo N."/>
            <person name="Gu Y.Q."/>
            <person name="Zhou H."/>
            <person name="Devos K.M."/>
            <person name="Bennetzen J.L."/>
            <person name="Unver T."/>
            <person name="Budak H."/>
            <person name="Gulick P.J."/>
            <person name="Galiba G."/>
            <person name="Kalapos B."/>
            <person name="Nelson D.R."/>
            <person name="Li P."/>
            <person name="You F.M."/>
            <person name="Luo M.C."/>
            <person name="Dvorak J."/>
        </authorList>
    </citation>
    <scope>NUCLEOTIDE SEQUENCE [LARGE SCALE GENOMIC DNA]</scope>
    <source>
        <strain evidence="2">cv. AL8/78</strain>
    </source>
</reference>
<evidence type="ECO:0000313" key="3">
    <source>
        <dbReference type="Proteomes" id="UP000015105"/>
    </source>
</evidence>
<evidence type="ECO:0000313" key="2">
    <source>
        <dbReference type="EnsemblPlants" id="AET2Gv20901700.1"/>
    </source>
</evidence>
<accession>A0A453CMX4</accession>